<evidence type="ECO:0000313" key="3">
    <source>
        <dbReference type="Proteomes" id="UP000762676"/>
    </source>
</evidence>
<evidence type="ECO:0000256" key="1">
    <source>
        <dbReference type="SAM" id="MobiDB-lite"/>
    </source>
</evidence>
<feature type="region of interest" description="Disordered" evidence="1">
    <location>
        <begin position="95"/>
        <end position="118"/>
    </location>
</feature>
<sequence length="142" mass="16277">MCRIVLELAEHVQEFVTSFDDSSSPVVCETSNHYSDSVYDTFVLELLQVNSLRTFMGVWQLMAAANEVWCKVFQYDKTGFPPKVNCNSLNERQPGTFATAIPGGENRREERTGKAKKELDGRCKGMVRVDKLWRYETEGRQQ</sequence>
<feature type="compositionally biased region" description="Basic and acidic residues" evidence="1">
    <location>
        <begin position="105"/>
        <end position="118"/>
    </location>
</feature>
<evidence type="ECO:0000313" key="2">
    <source>
        <dbReference type="EMBL" id="GFS12517.1"/>
    </source>
</evidence>
<comment type="caution">
    <text evidence="2">The sequence shown here is derived from an EMBL/GenBank/DDBJ whole genome shotgun (WGS) entry which is preliminary data.</text>
</comment>
<name>A0AAV4ITB2_9GAST</name>
<protein>
    <submittedName>
        <fullName evidence="2">Uncharacterized protein</fullName>
    </submittedName>
</protein>
<organism evidence="2 3">
    <name type="scientific">Elysia marginata</name>
    <dbReference type="NCBI Taxonomy" id="1093978"/>
    <lineage>
        <taxon>Eukaryota</taxon>
        <taxon>Metazoa</taxon>
        <taxon>Spiralia</taxon>
        <taxon>Lophotrochozoa</taxon>
        <taxon>Mollusca</taxon>
        <taxon>Gastropoda</taxon>
        <taxon>Heterobranchia</taxon>
        <taxon>Euthyneura</taxon>
        <taxon>Panpulmonata</taxon>
        <taxon>Sacoglossa</taxon>
        <taxon>Placobranchoidea</taxon>
        <taxon>Plakobranchidae</taxon>
        <taxon>Elysia</taxon>
    </lineage>
</organism>
<dbReference type="EMBL" id="BMAT01009715">
    <property type="protein sequence ID" value="GFS12517.1"/>
    <property type="molecule type" value="Genomic_DNA"/>
</dbReference>
<dbReference type="AlphaFoldDB" id="A0AAV4ITB2"/>
<keyword evidence="3" id="KW-1185">Reference proteome</keyword>
<proteinExistence type="predicted"/>
<dbReference type="Proteomes" id="UP000762676">
    <property type="component" value="Unassembled WGS sequence"/>
</dbReference>
<reference evidence="2 3" key="1">
    <citation type="journal article" date="2021" name="Elife">
        <title>Chloroplast acquisition without the gene transfer in kleptoplastic sea slugs, Plakobranchus ocellatus.</title>
        <authorList>
            <person name="Maeda T."/>
            <person name="Takahashi S."/>
            <person name="Yoshida T."/>
            <person name="Shimamura S."/>
            <person name="Takaki Y."/>
            <person name="Nagai Y."/>
            <person name="Toyoda A."/>
            <person name="Suzuki Y."/>
            <person name="Arimoto A."/>
            <person name="Ishii H."/>
            <person name="Satoh N."/>
            <person name="Nishiyama T."/>
            <person name="Hasebe M."/>
            <person name="Maruyama T."/>
            <person name="Minagawa J."/>
            <person name="Obokata J."/>
            <person name="Shigenobu S."/>
        </authorList>
    </citation>
    <scope>NUCLEOTIDE SEQUENCE [LARGE SCALE GENOMIC DNA]</scope>
</reference>
<gene>
    <name evidence="2" type="ORF">ElyMa_004861400</name>
</gene>
<accession>A0AAV4ITB2</accession>